<dbReference type="EMBL" id="BLLK01000058">
    <property type="protein sequence ID" value="GFH57428.1"/>
    <property type="molecule type" value="Genomic_DNA"/>
</dbReference>
<feature type="region of interest" description="Disordered" evidence="1">
    <location>
        <begin position="39"/>
        <end position="65"/>
    </location>
</feature>
<dbReference type="Proteomes" id="UP001054902">
    <property type="component" value="Unassembled WGS sequence"/>
</dbReference>
<comment type="caution">
    <text evidence="3">The sequence shown here is derived from an EMBL/GenBank/DDBJ whole genome shotgun (WGS) entry which is preliminary data.</text>
</comment>
<protein>
    <submittedName>
        <fullName evidence="3">Uncharacterized protein</fullName>
    </submittedName>
</protein>
<reference evidence="3 4" key="1">
    <citation type="journal article" date="2021" name="Sci. Rep.">
        <title>The genome of the diatom Chaetoceros tenuissimus carries an ancient integrated fragment of an extant virus.</title>
        <authorList>
            <person name="Hongo Y."/>
            <person name="Kimura K."/>
            <person name="Takaki Y."/>
            <person name="Yoshida Y."/>
            <person name="Baba S."/>
            <person name="Kobayashi G."/>
            <person name="Nagasaki K."/>
            <person name="Hano T."/>
            <person name="Tomaru Y."/>
        </authorList>
    </citation>
    <scope>NUCLEOTIDE SEQUENCE [LARGE SCALE GENOMIC DNA]</scope>
    <source>
        <strain evidence="3 4">NIES-3715</strain>
    </source>
</reference>
<sequence length="745" mass="83617">MQETGSNTDGKVKSKTFTDFVDSAFASFESRFKIFGSSKPVQTNVSDEEDGKKKKSMDQYKSEKELDEEDAHTTFTYLIILTAIYLPFLLFLWMRGSNFGSESMVRSLFLSHILRFVVAFLLLPKSTIKSFLPNRVWNLIVNTGHHFEEFWYDRRTQAVIPTWVHVVLSFVLGVQTDNQAPGCGALEKAKKNGLPLPLMCLASLTFCVFLVHPDGMTWIMLGQLRQMIQSSIMQVLEYLKGVRNGEIRITLSDVSPILASIVIIATIVNSIISNLNKDKSSRNQDRMTKSKHRKGKKGKGRNYNRGSTHGSKHKAKDSKHLENEIDSEDSLKSTSQAEFRRMRSLSDMETSTVSSGSTVDTTLPASDLSSHNSKKAEKERKDEFTVEDKANEEPNIIQSQEKEKVREVQHKVVASASDDEKSCSSSVATVQTEGGYRSLHRRGKGKQGANKGAINSPFTPPSTPKRSLEKYQKPTNQKSISPPKVFPDRIDSKKLCFEKKKHPKSNRTVNEKHQHDTRNNGTKKANKFSSEGPRGRSFTAPEMSRKKNLSHGSSNRLHEKKFSKRGNSHKKPEEKASTVQNKQSITLEPLVPLQPTKMQIRQSPPRLDVDKTLLVPAEVMKCSDNGKKTVGWDETAVIRPPPGLELPTPGRTLGLEQKVIATHQSTSTNQTNLQSSVNAFSLPLNRPLQNDNHMYSFNSCDAPKLHPLSPLQQCEAEPSSFSQTPQNDDEIEADLRKMVCNILDF</sequence>
<feature type="region of interest" description="Disordered" evidence="1">
    <location>
        <begin position="278"/>
        <end position="584"/>
    </location>
</feature>
<feature type="transmembrane region" description="Helical" evidence="2">
    <location>
        <begin position="105"/>
        <end position="123"/>
    </location>
</feature>
<accession>A0AAD3D451</accession>
<evidence type="ECO:0000256" key="2">
    <source>
        <dbReference type="SAM" id="Phobius"/>
    </source>
</evidence>
<proteinExistence type="predicted"/>
<feature type="compositionally biased region" description="Polar residues" evidence="1">
    <location>
        <begin position="519"/>
        <end position="529"/>
    </location>
</feature>
<feature type="compositionally biased region" description="Basic and acidic residues" evidence="1">
    <location>
        <begin position="509"/>
        <end position="518"/>
    </location>
</feature>
<evidence type="ECO:0000313" key="4">
    <source>
        <dbReference type="Proteomes" id="UP001054902"/>
    </source>
</evidence>
<keyword evidence="2" id="KW-0472">Membrane</keyword>
<feature type="compositionally biased region" description="Basic and acidic residues" evidence="1">
    <location>
        <begin position="486"/>
        <end position="498"/>
    </location>
</feature>
<dbReference type="AlphaFoldDB" id="A0AAD3D451"/>
<keyword evidence="4" id="KW-1185">Reference proteome</keyword>
<gene>
    <name evidence="3" type="ORF">CTEN210_13904</name>
</gene>
<evidence type="ECO:0000256" key="1">
    <source>
        <dbReference type="SAM" id="MobiDB-lite"/>
    </source>
</evidence>
<evidence type="ECO:0000313" key="3">
    <source>
        <dbReference type="EMBL" id="GFH57428.1"/>
    </source>
</evidence>
<feature type="compositionally biased region" description="Basic residues" evidence="1">
    <location>
        <begin position="558"/>
        <end position="569"/>
    </location>
</feature>
<keyword evidence="2" id="KW-1133">Transmembrane helix</keyword>
<keyword evidence="2" id="KW-0812">Transmembrane</keyword>
<feature type="compositionally biased region" description="Basic and acidic residues" evidence="1">
    <location>
        <begin position="50"/>
        <end position="64"/>
    </location>
</feature>
<feature type="compositionally biased region" description="Basic and acidic residues" evidence="1">
    <location>
        <begin position="374"/>
        <end position="392"/>
    </location>
</feature>
<feature type="compositionally biased region" description="Basic and acidic residues" evidence="1">
    <location>
        <begin position="400"/>
        <end position="410"/>
    </location>
</feature>
<feature type="compositionally biased region" description="Basic and acidic residues" evidence="1">
    <location>
        <begin position="278"/>
        <end position="288"/>
    </location>
</feature>
<organism evidence="3 4">
    <name type="scientific">Chaetoceros tenuissimus</name>
    <dbReference type="NCBI Taxonomy" id="426638"/>
    <lineage>
        <taxon>Eukaryota</taxon>
        <taxon>Sar</taxon>
        <taxon>Stramenopiles</taxon>
        <taxon>Ochrophyta</taxon>
        <taxon>Bacillariophyta</taxon>
        <taxon>Coscinodiscophyceae</taxon>
        <taxon>Chaetocerotophycidae</taxon>
        <taxon>Chaetocerotales</taxon>
        <taxon>Chaetocerotaceae</taxon>
        <taxon>Chaetoceros</taxon>
    </lineage>
</organism>
<name>A0AAD3D451_9STRA</name>
<feature type="transmembrane region" description="Helical" evidence="2">
    <location>
        <begin position="75"/>
        <end position="93"/>
    </location>
</feature>
<feature type="compositionally biased region" description="Basic residues" evidence="1">
    <location>
        <begin position="289"/>
        <end position="302"/>
    </location>
</feature>
<feature type="compositionally biased region" description="Low complexity" evidence="1">
    <location>
        <begin position="350"/>
        <end position="362"/>
    </location>
</feature>